<evidence type="ECO:0000256" key="5">
    <source>
        <dbReference type="ARBA" id="ARBA00022538"/>
    </source>
</evidence>
<evidence type="ECO:0000256" key="7">
    <source>
        <dbReference type="ARBA" id="ARBA00022989"/>
    </source>
</evidence>
<feature type="transmembrane region" description="Helical" evidence="10">
    <location>
        <begin position="348"/>
        <end position="369"/>
    </location>
</feature>
<proteinExistence type="predicted"/>
<dbReference type="InterPro" id="IPR006153">
    <property type="entry name" value="Cation/H_exchanger_TM"/>
</dbReference>
<dbReference type="Pfam" id="PF02080">
    <property type="entry name" value="TrkA_C"/>
    <property type="match status" value="1"/>
</dbReference>
<dbReference type="Gene3D" id="3.30.70.1450">
    <property type="entry name" value="Regulator of K+ conductance, C-terminal domain"/>
    <property type="match status" value="1"/>
</dbReference>
<feature type="domain" description="RCK C-terminal" evidence="11">
    <location>
        <begin position="418"/>
        <end position="499"/>
    </location>
</feature>
<name>A0A844G4H7_9BACT</name>
<keyword evidence="9 10" id="KW-0472">Membrane</keyword>
<keyword evidence="8" id="KW-0406">Ion transport</keyword>
<evidence type="ECO:0000256" key="3">
    <source>
        <dbReference type="ARBA" id="ARBA00022449"/>
    </source>
</evidence>
<dbReference type="Gene3D" id="1.20.1530.20">
    <property type="match status" value="1"/>
</dbReference>
<dbReference type="PROSITE" id="PS51202">
    <property type="entry name" value="RCK_C"/>
    <property type="match status" value="1"/>
</dbReference>
<organism evidence="12 13">
    <name type="scientific">Victivallis lenta</name>
    <dbReference type="NCBI Taxonomy" id="2606640"/>
    <lineage>
        <taxon>Bacteria</taxon>
        <taxon>Pseudomonadati</taxon>
        <taxon>Lentisphaerota</taxon>
        <taxon>Lentisphaeria</taxon>
        <taxon>Victivallales</taxon>
        <taxon>Victivallaceae</taxon>
        <taxon>Victivallis</taxon>
    </lineage>
</organism>
<feature type="transmembrane region" description="Helical" evidence="10">
    <location>
        <begin position="236"/>
        <end position="267"/>
    </location>
</feature>
<gene>
    <name evidence="12" type="ORF">FYJ85_12225</name>
</gene>
<dbReference type="Pfam" id="PF00999">
    <property type="entry name" value="Na_H_Exchanger"/>
    <property type="match status" value="1"/>
</dbReference>
<feature type="transmembrane region" description="Helical" evidence="10">
    <location>
        <begin position="375"/>
        <end position="392"/>
    </location>
</feature>
<dbReference type="GO" id="GO:0015297">
    <property type="term" value="F:antiporter activity"/>
    <property type="evidence" value="ECO:0007669"/>
    <property type="project" value="UniProtKB-KW"/>
</dbReference>
<dbReference type="EMBL" id="VUNS01000012">
    <property type="protein sequence ID" value="MST97805.1"/>
    <property type="molecule type" value="Genomic_DNA"/>
</dbReference>
<sequence>MSNLPGYLTVLAVLILAGACSSKISSRLNVPVLLVFLGVGMLAGTDFLGIVAFDNAAAANIIGSIAMAFILYSGGYDTSWKSVKSVIGYGSVLSSLGVLLTALFVGLFTFGLFTAGFLYFPEYLGFTEKPSFEWCLLLGSIVSSTDAAAVFAILRSRSVSLRGKLQPLLEYESGSNDPMAAFLTIFMVGMILTPGQSYWTILPMFLMKMSLGVFYGFLIAKLAVWLFNQIDFEYDGLYYVLGIGVVMLTFGASEFSYGNGFMAVYVCGMVMGNSKFIYQHGIGRFHDGIGWLMQVMLFGMLGLLSFPKQLGEVAIPGIAIAFFMMLLARPFAVFLCMVRSKFTMKERLFVSWVGLRGGAPIMLATFPLMANLPDAWKMFSIVFFIVLASVLVQGKTLMPFARLLKLDKPLKVSPRVPLEFENTGTINGDMREFEVLPGAPYIGRKLSELGLPKGALVLLIRRGREFVVPHGSTVIEAHDGLMVLADPATLAATAPVLSCEQEEEHA</sequence>
<keyword evidence="7 10" id="KW-1133">Transmembrane helix</keyword>
<dbReference type="GO" id="GO:0006813">
    <property type="term" value="P:potassium ion transport"/>
    <property type="evidence" value="ECO:0007669"/>
    <property type="project" value="UniProtKB-KW"/>
</dbReference>
<evidence type="ECO:0000256" key="2">
    <source>
        <dbReference type="ARBA" id="ARBA00022448"/>
    </source>
</evidence>
<dbReference type="InterPro" id="IPR006037">
    <property type="entry name" value="RCK_C"/>
</dbReference>
<dbReference type="Proteomes" id="UP000435649">
    <property type="component" value="Unassembled WGS sequence"/>
</dbReference>
<evidence type="ECO:0000256" key="10">
    <source>
        <dbReference type="SAM" id="Phobius"/>
    </source>
</evidence>
<feature type="transmembrane region" description="Helical" evidence="10">
    <location>
        <begin position="58"/>
        <end position="76"/>
    </location>
</feature>
<keyword evidence="13" id="KW-1185">Reference proteome</keyword>
<keyword evidence="4" id="KW-1003">Cell membrane</keyword>
<protein>
    <submittedName>
        <fullName evidence="12">Potassium/proton antiporter</fullName>
    </submittedName>
</protein>
<feature type="transmembrane region" description="Helical" evidence="10">
    <location>
        <begin position="313"/>
        <end position="336"/>
    </location>
</feature>
<evidence type="ECO:0000256" key="6">
    <source>
        <dbReference type="ARBA" id="ARBA00022692"/>
    </source>
</evidence>
<feature type="transmembrane region" description="Helical" evidence="10">
    <location>
        <begin position="32"/>
        <end position="51"/>
    </location>
</feature>
<dbReference type="GO" id="GO:0008324">
    <property type="term" value="F:monoatomic cation transmembrane transporter activity"/>
    <property type="evidence" value="ECO:0007669"/>
    <property type="project" value="InterPro"/>
</dbReference>
<dbReference type="InterPro" id="IPR036721">
    <property type="entry name" value="RCK_C_sf"/>
</dbReference>
<dbReference type="NCBIfam" id="NF003715">
    <property type="entry name" value="PRK05326.1-2"/>
    <property type="match status" value="1"/>
</dbReference>
<evidence type="ECO:0000256" key="4">
    <source>
        <dbReference type="ARBA" id="ARBA00022475"/>
    </source>
</evidence>
<dbReference type="GO" id="GO:0005886">
    <property type="term" value="C:plasma membrane"/>
    <property type="evidence" value="ECO:0007669"/>
    <property type="project" value="UniProtKB-SubCell"/>
</dbReference>
<comment type="subcellular location">
    <subcellularLocation>
        <location evidence="1">Cell membrane</location>
        <topology evidence="1">Multi-pass membrane protein</topology>
    </subcellularLocation>
</comment>
<evidence type="ECO:0000256" key="1">
    <source>
        <dbReference type="ARBA" id="ARBA00004651"/>
    </source>
</evidence>
<evidence type="ECO:0000313" key="12">
    <source>
        <dbReference type="EMBL" id="MST97805.1"/>
    </source>
</evidence>
<accession>A0A844G4H7</accession>
<dbReference type="PANTHER" id="PTHR32507:SF7">
    <property type="entry name" value="K(+)_H(+) ANTIPORTER NHAP2"/>
    <property type="match status" value="1"/>
</dbReference>
<comment type="caution">
    <text evidence="12">The sequence shown here is derived from an EMBL/GenBank/DDBJ whole genome shotgun (WGS) entry which is preliminary data.</text>
</comment>
<keyword evidence="3" id="KW-0050">Antiport</keyword>
<dbReference type="GO" id="GO:1902600">
    <property type="term" value="P:proton transmembrane transport"/>
    <property type="evidence" value="ECO:0007669"/>
    <property type="project" value="InterPro"/>
</dbReference>
<keyword evidence="5" id="KW-0630">Potassium</keyword>
<feature type="transmembrane region" description="Helical" evidence="10">
    <location>
        <begin position="179"/>
        <end position="199"/>
    </location>
</feature>
<keyword evidence="2" id="KW-0813">Transport</keyword>
<keyword evidence="5" id="KW-0633">Potassium transport</keyword>
<feature type="transmembrane region" description="Helical" evidence="10">
    <location>
        <begin position="288"/>
        <end position="307"/>
    </location>
</feature>
<evidence type="ECO:0000256" key="8">
    <source>
        <dbReference type="ARBA" id="ARBA00023065"/>
    </source>
</evidence>
<keyword evidence="6 10" id="KW-0812">Transmembrane</keyword>
<dbReference type="InterPro" id="IPR038770">
    <property type="entry name" value="Na+/solute_symporter_sf"/>
</dbReference>
<dbReference type="SUPFAM" id="SSF116726">
    <property type="entry name" value="TrkA C-terminal domain-like"/>
    <property type="match status" value="1"/>
</dbReference>
<feature type="transmembrane region" description="Helical" evidence="10">
    <location>
        <begin position="96"/>
        <end position="120"/>
    </location>
</feature>
<evidence type="ECO:0000256" key="9">
    <source>
        <dbReference type="ARBA" id="ARBA00023136"/>
    </source>
</evidence>
<dbReference type="PANTHER" id="PTHR32507">
    <property type="entry name" value="NA(+)/H(+) ANTIPORTER 1"/>
    <property type="match status" value="1"/>
</dbReference>
<evidence type="ECO:0000259" key="11">
    <source>
        <dbReference type="PROSITE" id="PS51202"/>
    </source>
</evidence>
<feature type="transmembrane region" description="Helical" evidence="10">
    <location>
        <begin position="211"/>
        <end position="230"/>
    </location>
</feature>
<reference evidence="12 13" key="1">
    <citation type="submission" date="2019-08" db="EMBL/GenBank/DDBJ databases">
        <title>In-depth cultivation of the pig gut microbiome towards novel bacterial diversity and tailored functional studies.</title>
        <authorList>
            <person name="Wylensek D."/>
            <person name="Hitch T.C.A."/>
            <person name="Clavel T."/>
        </authorList>
    </citation>
    <scope>NUCLEOTIDE SEQUENCE [LARGE SCALE GENOMIC DNA]</scope>
    <source>
        <strain evidence="12 13">BBE-744-WT-12</strain>
    </source>
</reference>
<dbReference type="AlphaFoldDB" id="A0A844G4H7"/>
<dbReference type="NCBIfam" id="NF003716">
    <property type="entry name" value="PRK05326.1-3"/>
    <property type="match status" value="1"/>
</dbReference>
<evidence type="ECO:0000313" key="13">
    <source>
        <dbReference type="Proteomes" id="UP000435649"/>
    </source>
</evidence>